<comment type="cofactor">
    <cofactor evidence="1">
        <name>FMN</name>
        <dbReference type="ChEBI" id="CHEBI:58210"/>
    </cofactor>
</comment>
<evidence type="ECO:0000256" key="4">
    <source>
        <dbReference type="ARBA" id="ARBA00022643"/>
    </source>
</evidence>
<evidence type="ECO:0000256" key="5">
    <source>
        <dbReference type="ARBA" id="ARBA00022857"/>
    </source>
</evidence>
<evidence type="ECO:0000256" key="6">
    <source>
        <dbReference type="SAM" id="MobiDB-lite"/>
    </source>
</evidence>
<dbReference type="PANTHER" id="PTHR22893:SF91">
    <property type="entry name" value="NADPH DEHYDROGENASE 2-RELATED"/>
    <property type="match status" value="1"/>
</dbReference>
<accession>A0A2N9HVC1</accession>
<sequence>MISFQTHPNGQAPISSTDKPLTPQIRANGIDVADFTPPRRLRIEEIPQIVNDFRLAARNAIEAALLRSPYIKISDSPHSLVPMRKAFKGSFFVAGGYDREDGNKAIAEDRADLVVFGRLFLANPDLPKRFKLNAPLNKYNRDTFYISDPVVGYSDYPFLEDNA</sequence>
<feature type="region of interest" description="Disordered" evidence="6">
    <location>
        <begin position="1"/>
        <end position="23"/>
    </location>
</feature>
<dbReference type="InterPro" id="IPR045247">
    <property type="entry name" value="Oye-like"/>
</dbReference>
<dbReference type="Gene3D" id="3.20.20.70">
    <property type="entry name" value="Aldolase class I"/>
    <property type="match status" value="2"/>
</dbReference>
<evidence type="ECO:0000256" key="3">
    <source>
        <dbReference type="ARBA" id="ARBA00022630"/>
    </source>
</evidence>
<keyword evidence="3" id="KW-0285">Flavoprotein</keyword>
<organism evidence="8">
    <name type="scientific">Fagus sylvatica</name>
    <name type="common">Beechnut</name>
    <dbReference type="NCBI Taxonomy" id="28930"/>
    <lineage>
        <taxon>Eukaryota</taxon>
        <taxon>Viridiplantae</taxon>
        <taxon>Streptophyta</taxon>
        <taxon>Embryophyta</taxon>
        <taxon>Tracheophyta</taxon>
        <taxon>Spermatophyta</taxon>
        <taxon>Magnoliopsida</taxon>
        <taxon>eudicotyledons</taxon>
        <taxon>Gunneridae</taxon>
        <taxon>Pentapetalae</taxon>
        <taxon>rosids</taxon>
        <taxon>fabids</taxon>
        <taxon>Fagales</taxon>
        <taxon>Fagaceae</taxon>
        <taxon>Fagus</taxon>
    </lineage>
</organism>
<comment type="similarity">
    <text evidence="2">Belongs to the NADH:flavin oxidoreductase/NADH oxidase family.</text>
</comment>
<dbReference type="EMBL" id="OIVN01004208">
    <property type="protein sequence ID" value="SPD16028.1"/>
    <property type="molecule type" value="Genomic_DNA"/>
</dbReference>
<dbReference type="AlphaFoldDB" id="A0A2N9HVC1"/>
<dbReference type="SUPFAM" id="SSF51395">
    <property type="entry name" value="FMN-linked oxidoreductases"/>
    <property type="match status" value="2"/>
</dbReference>
<keyword evidence="4" id="KW-0288">FMN</keyword>
<dbReference type="InterPro" id="IPR001155">
    <property type="entry name" value="OxRdtase_FMN_N"/>
</dbReference>
<gene>
    <name evidence="8" type="ORF">FSB_LOCUS43910</name>
</gene>
<dbReference type="InterPro" id="IPR013785">
    <property type="entry name" value="Aldolase_TIM"/>
</dbReference>
<keyword evidence="5" id="KW-0521">NADP</keyword>
<proteinExistence type="inferred from homology"/>
<dbReference type="PANTHER" id="PTHR22893">
    <property type="entry name" value="NADH OXIDOREDUCTASE-RELATED"/>
    <property type="match status" value="1"/>
</dbReference>
<protein>
    <recommendedName>
        <fullName evidence="7">NADH:flavin oxidoreductase/NADH oxidase N-terminal domain-containing protein</fullName>
    </recommendedName>
</protein>
<evidence type="ECO:0000313" key="8">
    <source>
        <dbReference type="EMBL" id="SPD16028.1"/>
    </source>
</evidence>
<feature type="domain" description="NADH:flavin oxidoreductase/NADH oxidase N-terminal" evidence="7">
    <location>
        <begin position="80"/>
        <end position="136"/>
    </location>
</feature>
<evidence type="ECO:0000256" key="1">
    <source>
        <dbReference type="ARBA" id="ARBA00001917"/>
    </source>
</evidence>
<feature type="compositionally biased region" description="Polar residues" evidence="6">
    <location>
        <begin position="1"/>
        <end position="19"/>
    </location>
</feature>
<dbReference type="GO" id="GO:0016491">
    <property type="term" value="F:oxidoreductase activity"/>
    <property type="evidence" value="ECO:0007669"/>
    <property type="project" value="InterPro"/>
</dbReference>
<name>A0A2N9HVC1_FAGSY</name>
<dbReference type="Pfam" id="PF00724">
    <property type="entry name" value="Oxidored_FMN"/>
    <property type="match status" value="1"/>
</dbReference>
<evidence type="ECO:0000256" key="2">
    <source>
        <dbReference type="ARBA" id="ARBA00005979"/>
    </source>
</evidence>
<evidence type="ECO:0000259" key="7">
    <source>
        <dbReference type="Pfam" id="PF00724"/>
    </source>
</evidence>
<reference evidence="8" key="1">
    <citation type="submission" date="2018-02" db="EMBL/GenBank/DDBJ databases">
        <authorList>
            <person name="Cohen D.B."/>
            <person name="Kent A.D."/>
        </authorList>
    </citation>
    <scope>NUCLEOTIDE SEQUENCE</scope>
</reference>
<dbReference type="GO" id="GO:0010181">
    <property type="term" value="F:FMN binding"/>
    <property type="evidence" value="ECO:0007669"/>
    <property type="project" value="InterPro"/>
</dbReference>